<dbReference type="PIRSF" id="PIRSF006305">
    <property type="entry name" value="Maf"/>
    <property type="match status" value="1"/>
</dbReference>
<dbReference type="GO" id="GO:0016746">
    <property type="term" value="F:acyltransferase activity"/>
    <property type="evidence" value="ECO:0007669"/>
    <property type="project" value="UniProtKB-KW"/>
</dbReference>
<comment type="subcellular location">
    <subcellularLocation>
        <location evidence="4">Cytoplasm</location>
    </subcellularLocation>
</comment>
<name>U2FTQ6_9GAMM</name>
<dbReference type="InterPro" id="IPR003697">
    <property type="entry name" value="Maf-like"/>
</dbReference>
<evidence type="ECO:0000313" key="6">
    <source>
        <dbReference type="Proteomes" id="UP000006242"/>
    </source>
</evidence>
<proteinExistence type="inferred from homology"/>
<reference evidence="5 6" key="2">
    <citation type="journal article" date="2013" name="PLoS ONE">
        <title>INDIGO - INtegrated Data Warehouse of MIcrobial GenOmes with Examples from the Red Sea Extremophiles.</title>
        <authorList>
            <person name="Alam I."/>
            <person name="Antunes A."/>
            <person name="Kamau A.A."/>
            <person name="Ba Alawi W."/>
            <person name="Kalkatawi M."/>
            <person name="Stingl U."/>
            <person name="Bajic V.B."/>
        </authorList>
    </citation>
    <scope>NUCLEOTIDE SEQUENCE [LARGE SCALE GENOMIC DNA]</scope>
    <source>
        <strain evidence="5 6">E1L3A</strain>
    </source>
</reference>
<dbReference type="InterPro" id="IPR029001">
    <property type="entry name" value="ITPase-like_fam"/>
</dbReference>
<dbReference type="Gene3D" id="3.90.950.10">
    <property type="match status" value="1"/>
</dbReference>
<dbReference type="AlphaFoldDB" id="U2FTQ6"/>
<dbReference type="eggNOG" id="COG0424">
    <property type="taxonomic scope" value="Bacteria"/>
</dbReference>
<evidence type="ECO:0000256" key="4">
    <source>
        <dbReference type="HAMAP-Rule" id="MF_00528"/>
    </source>
</evidence>
<dbReference type="Pfam" id="PF02545">
    <property type="entry name" value="Maf"/>
    <property type="match status" value="1"/>
</dbReference>
<keyword evidence="4" id="KW-0963">Cytoplasm</keyword>
<dbReference type="STRING" id="1033802.SSPSH_003365"/>
<sequence length="194" mass="20298">MNRRLILASASPQRAKLLDQLGVSHVAIAADIDETPHPAESAEALAERLARGKAQALAAHYPDDVVLGSDTVVTLSERLYGKPADDAEADSMLASLSGRTHRVVSGVALCVAGRCLSRISMSQVTMRDITAAERAGYVASGEPIGKAGGYAIQGRGAIFIARLDGSYSSVMGLPLYETADLLREAGFELLGTTS</sequence>
<keyword evidence="6" id="KW-1185">Reference proteome</keyword>
<dbReference type="RefSeq" id="WP_021031873.1">
    <property type="nucleotide sequence ID" value="NZ_AFNV02000028.1"/>
</dbReference>
<dbReference type="PANTHER" id="PTHR43213:SF5">
    <property type="entry name" value="BIFUNCTIONAL DTTP_UTP PYROPHOSPHATASE_METHYLTRANSFERASE PROTEIN-RELATED"/>
    <property type="match status" value="1"/>
</dbReference>
<keyword evidence="5" id="KW-0012">Acyltransferase</keyword>
<comment type="caution">
    <text evidence="5">The sequence shown here is derived from an EMBL/GenBank/DDBJ whole genome shotgun (WGS) entry which is preliminary data.</text>
</comment>
<comment type="function">
    <text evidence="4">Nucleoside triphosphate pyrophosphatase. May have a dual role in cell division arrest and in preventing the incorporation of modified nucleotides into cellular nucleic acids.</text>
</comment>
<comment type="similarity">
    <text evidence="4">Belongs to the Maf family.</text>
</comment>
<accession>U2FTQ6</accession>
<evidence type="ECO:0000313" key="5">
    <source>
        <dbReference type="EMBL" id="ERJ17778.1"/>
    </source>
</evidence>
<evidence type="ECO:0000256" key="1">
    <source>
        <dbReference type="ARBA" id="ARBA00001968"/>
    </source>
</evidence>
<dbReference type="NCBIfam" id="TIGR00172">
    <property type="entry name" value="maf"/>
    <property type="match status" value="1"/>
</dbReference>
<dbReference type="EC" id="3.6.1.9" evidence="4"/>
<reference evidence="5 6" key="1">
    <citation type="journal article" date="2011" name="J. Bacteriol.">
        <title>Genome sequence of Salinisphaera shabanensis, a gammaproteobacterium from the harsh, variable environment of the brine-seawater interface of the Shaban Deep in the Red Sea.</title>
        <authorList>
            <person name="Antunes A."/>
            <person name="Alam I."/>
            <person name="Bajic V.B."/>
            <person name="Stingl U."/>
        </authorList>
    </citation>
    <scope>NUCLEOTIDE SEQUENCE [LARGE SCALE GENOMIC DNA]</scope>
    <source>
        <strain evidence="5 6">E1L3A</strain>
    </source>
</reference>
<organism evidence="5 6">
    <name type="scientific">Salinisphaera shabanensis E1L3A</name>
    <dbReference type="NCBI Taxonomy" id="1033802"/>
    <lineage>
        <taxon>Bacteria</taxon>
        <taxon>Pseudomonadati</taxon>
        <taxon>Pseudomonadota</taxon>
        <taxon>Gammaproteobacteria</taxon>
        <taxon>Salinisphaerales</taxon>
        <taxon>Salinisphaeraceae</taxon>
        <taxon>Salinisphaera</taxon>
    </lineage>
</organism>
<keyword evidence="3 4" id="KW-0546">Nucleotide metabolism</keyword>
<gene>
    <name evidence="5" type="ORF">SSPSH_003365</name>
</gene>
<dbReference type="GO" id="GO:0047429">
    <property type="term" value="F:nucleoside triphosphate diphosphatase activity"/>
    <property type="evidence" value="ECO:0007669"/>
    <property type="project" value="UniProtKB-EC"/>
</dbReference>
<dbReference type="OrthoDB" id="9807767at2"/>
<protein>
    <recommendedName>
        <fullName evidence="4">Nucleoside triphosphate pyrophosphatase</fullName>
        <ecNumber evidence="4">3.6.1.9</ecNumber>
    </recommendedName>
    <alternativeName>
        <fullName evidence="4">Nucleotide pyrophosphatase</fullName>
        <shortName evidence="4">Nucleotide PPase</shortName>
    </alternativeName>
</protein>
<evidence type="ECO:0000256" key="3">
    <source>
        <dbReference type="ARBA" id="ARBA00023080"/>
    </source>
</evidence>
<keyword evidence="2 4" id="KW-0378">Hydrolase</keyword>
<dbReference type="SUPFAM" id="SSF52972">
    <property type="entry name" value="ITPase-like"/>
    <property type="match status" value="1"/>
</dbReference>
<evidence type="ECO:0000256" key="2">
    <source>
        <dbReference type="ARBA" id="ARBA00022801"/>
    </source>
</evidence>
<dbReference type="HAMAP" id="MF_00528">
    <property type="entry name" value="Maf"/>
    <property type="match status" value="1"/>
</dbReference>
<comment type="caution">
    <text evidence="4">Lacks conserved residue(s) required for the propagation of feature annotation.</text>
</comment>
<feature type="active site" description="Proton acceptor" evidence="4">
    <location>
        <position position="70"/>
    </location>
</feature>
<dbReference type="Proteomes" id="UP000006242">
    <property type="component" value="Unassembled WGS sequence"/>
</dbReference>
<dbReference type="EMBL" id="AFNV02000028">
    <property type="protein sequence ID" value="ERJ17778.1"/>
    <property type="molecule type" value="Genomic_DNA"/>
</dbReference>
<keyword evidence="5" id="KW-0808">Transferase</keyword>
<comment type="catalytic activity">
    <reaction evidence="4">
        <text>a ribonucleoside 5'-triphosphate + H2O = a ribonucleoside 5'-phosphate + diphosphate + H(+)</text>
        <dbReference type="Rhea" id="RHEA:23996"/>
        <dbReference type="ChEBI" id="CHEBI:15377"/>
        <dbReference type="ChEBI" id="CHEBI:15378"/>
        <dbReference type="ChEBI" id="CHEBI:33019"/>
        <dbReference type="ChEBI" id="CHEBI:58043"/>
        <dbReference type="ChEBI" id="CHEBI:61557"/>
        <dbReference type="EC" id="3.6.1.9"/>
    </reaction>
</comment>
<dbReference type="GO" id="GO:0005737">
    <property type="term" value="C:cytoplasm"/>
    <property type="evidence" value="ECO:0007669"/>
    <property type="project" value="UniProtKB-SubCell"/>
</dbReference>
<comment type="catalytic activity">
    <reaction evidence="4">
        <text>a 2'-deoxyribonucleoside 5'-triphosphate + H2O = a 2'-deoxyribonucleoside 5'-phosphate + diphosphate + H(+)</text>
        <dbReference type="Rhea" id="RHEA:44644"/>
        <dbReference type="ChEBI" id="CHEBI:15377"/>
        <dbReference type="ChEBI" id="CHEBI:15378"/>
        <dbReference type="ChEBI" id="CHEBI:33019"/>
        <dbReference type="ChEBI" id="CHEBI:61560"/>
        <dbReference type="ChEBI" id="CHEBI:65317"/>
        <dbReference type="EC" id="3.6.1.9"/>
    </reaction>
</comment>
<dbReference type="CDD" id="cd00555">
    <property type="entry name" value="Maf"/>
    <property type="match status" value="1"/>
</dbReference>
<dbReference type="PANTHER" id="PTHR43213">
    <property type="entry name" value="BIFUNCTIONAL DTTP/UTP PYROPHOSPHATASE/METHYLTRANSFERASE PROTEIN-RELATED"/>
    <property type="match status" value="1"/>
</dbReference>
<comment type="cofactor">
    <cofactor evidence="1 4">
        <name>a divalent metal cation</name>
        <dbReference type="ChEBI" id="CHEBI:60240"/>
    </cofactor>
</comment>
<dbReference type="GO" id="GO:0009117">
    <property type="term" value="P:nucleotide metabolic process"/>
    <property type="evidence" value="ECO:0007669"/>
    <property type="project" value="UniProtKB-KW"/>
</dbReference>